<accession>A0AAV7WDY5</accession>
<sequence length="144" mass="16063">MSCAKCVFARSRAPFGPVSWSSELWVRPLRLLGWTFIEGTGRNQRPPRVHLLVFVQLQHKTSLNTNFTRPLLRASCSHEGQSPDEKTLFISRLLVHSAPRMDEKEAPKLSTMFPFSLLCPVPGPCLLQMSALPPLAGTSGYSSR</sequence>
<name>A0AAV7WDY5_PLEWA</name>
<dbReference type="AlphaFoldDB" id="A0AAV7WDY5"/>
<dbReference type="EMBL" id="JANPWB010000002">
    <property type="protein sequence ID" value="KAJ1211229.1"/>
    <property type="molecule type" value="Genomic_DNA"/>
</dbReference>
<gene>
    <name evidence="1" type="ORF">NDU88_006590</name>
</gene>
<evidence type="ECO:0000313" key="1">
    <source>
        <dbReference type="EMBL" id="KAJ1211229.1"/>
    </source>
</evidence>
<comment type="caution">
    <text evidence="1">The sequence shown here is derived from an EMBL/GenBank/DDBJ whole genome shotgun (WGS) entry which is preliminary data.</text>
</comment>
<evidence type="ECO:0000313" key="2">
    <source>
        <dbReference type="Proteomes" id="UP001066276"/>
    </source>
</evidence>
<reference evidence="1" key="1">
    <citation type="journal article" date="2022" name="bioRxiv">
        <title>Sequencing and chromosome-scale assembly of the giantPleurodeles waltlgenome.</title>
        <authorList>
            <person name="Brown T."/>
            <person name="Elewa A."/>
            <person name="Iarovenko S."/>
            <person name="Subramanian E."/>
            <person name="Araus A.J."/>
            <person name="Petzold A."/>
            <person name="Susuki M."/>
            <person name="Suzuki K.-i.T."/>
            <person name="Hayashi T."/>
            <person name="Toyoda A."/>
            <person name="Oliveira C."/>
            <person name="Osipova E."/>
            <person name="Leigh N.D."/>
            <person name="Simon A."/>
            <person name="Yun M.H."/>
        </authorList>
    </citation>
    <scope>NUCLEOTIDE SEQUENCE</scope>
    <source>
        <strain evidence="1">20211129_DDA</strain>
        <tissue evidence="1">Liver</tissue>
    </source>
</reference>
<organism evidence="1 2">
    <name type="scientific">Pleurodeles waltl</name>
    <name type="common">Iberian ribbed newt</name>
    <dbReference type="NCBI Taxonomy" id="8319"/>
    <lineage>
        <taxon>Eukaryota</taxon>
        <taxon>Metazoa</taxon>
        <taxon>Chordata</taxon>
        <taxon>Craniata</taxon>
        <taxon>Vertebrata</taxon>
        <taxon>Euteleostomi</taxon>
        <taxon>Amphibia</taxon>
        <taxon>Batrachia</taxon>
        <taxon>Caudata</taxon>
        <taxon>Salamandroidea</taxon>
        <taxon>Salamandridae</taxon>
        <taxon>Pleurodelinae</taxon>
        <taxon>Pleurodeles</taxon>
    </lineage>
</organism>
<protein>
    <submittedName>
        <fullName evidence="1">Uncharacterized protein</fullName>
    </submittedName>
</protein>
<keyword evidence="2" id="KW-1185">Reference proteome</keyword>
<dbReference type="Proteomes" id="UP001066276">
    <property type="component" value="Chromosome 1_2"/>
</dbReference>
<proteinExistence type="predicted"/>